<reference evidence="1 2" key="1">
    <citation type="submission" date="2019-06" db="EMBL/GenBank/DDBJ databases">
        <title>Draft genome sequence of Actinomyces oris CCUG 34288T.</title>
        <authorList>
            <person name="Salva-Serra F."/>
            <person name="Cardew S."/>
            <person name="Moore E."/>
        </authorList>
    </citation>
    <scope>NUCLEOTIDE SEQUENCE [LARGE SCALE GENOMIC DNA]</scope>
    <source>
        <strain evidence="1 2">CCUG 34288</strain>
    </source>
</reference>
<proteinExistence type="predicted"/>
<sequence>MINISIPESLADSLIEQGYARRSGMQRGTFSEWLIVGANEASVWVTLLQTPAVLEYYAGLLIGRSKKEGGRIEVSVDSPSMSKHLTFEVNSDVKIDKLVDALEKLLAD</sequence>
<dbReference type="RefSeq" id="WP_141406295.1">
    <property type="nucleotide sequence ID" value="NZ_CP066060.1"/>
</dbReference>
<evidence type="ECO:0000313" key="1">
    <source>
        <dbReference type="EMBL" id="TQD62396.1"/>
    </source>
</evidence>
<comment type="caution">
    <text evidence="1">The sequence shown here is derived from an EMBL/GenBank/DDBJ whole genome shotgun (WGS) entry which is preliminary data.</text>
</comment>
<gene>
    <name evidence="1" type="ORF">FK267_03135</name>
</gene>
<dbReference type="GeneID" id="64212358"/>
<dbReference type="EMBL" id="VICC01000002">
    <property type="protein sequence ID" value="TQD62396.1"/>
    <property type="molecule type" value="Genomic_DNA"/>
</dbReference>
<evidence type="ECO:0000313" key="2">
    <source>
        <dbReference type="Proteomes" id="UP000317942"/>
    </source>
</evidence>
<name>A0A508BIP1_9ACTO</name>
<dbReference type="AlphaFoldDB" id="A0A508BIP1"/>
<protein>
    <submittedName>
        <fullName evidence="1">Uncharacterized protein</fullName>
    </submittedName>
</protein>
<accession>A0A508BIP1</accession>
<dbReference type="Proteomes" id="UP000317942">
    <property type="component" value="Unassembled WGS sequence"/>
</dbReference>
<organism evidence="1 2">
    <name type="scientific">Actinomyces oris</name>
    <dbReference type="NCBI Taxonomy" id="544580"/>
    <lineage>
        <taxon>Bacteria</taxon>
        <taxon>Bacillati</taxon>
        <taxon>Actinomycetota</taxon>
        <taxon>Actinomycetes</taxon>
        <taxon>Actinomycetales</taxon>
        <taxon>Actinomycetaceae</taxon>
        <taxon>Actinomyces</taxon>
    </lineage>
</organism>